<sequence>MTCVPSSRLPWQRQGLRPASYFLLSVKVPCGALLRAGTSCLPEADGKRLLQCMNFTRTMDTKFQEAEGFGEEASG</sequence>
<dbReference type="AlphaFoldDB" id="V8NTD9"/>
<accession>V8NTD9</accession>
<protein>
    <submittedName>
        <fullName evidence="1">Uncharacterized protein</fullName>
    </submittedName>
</protein>
<organism evidence="1 2">
    <name type="scientific">Ophiophagus hannah</name>
    <name type="common">King cobra</name>
    <name type="synonym">Naja hannah</name>
    <dbReference type="NCBI Taxonomy" id="8665"/>
    <lineage>
        <taxon>Eukaryota</taxon>
        <taxon>Metazoa</taxon>
        <taxon>Chordata</taxon>
        <taxon>Craniata</taxon>
        <taxon>Vertebrata</taxon>
        <taxon>Euteleostomi</taxon>
        <taxon>Lepidosauria</taxon>
        <taxon>Squamata</taxon>
        <taxon>Bifurcata</taxon>
        <taxon>Unidentata</taxon>
        <taxon>Episquamata</taxon>
        <taxon>Toxicofera</taxon>
        <taxon>Serpentes</taxon>
        <taxon>Colubroidea</taxon>
        <taxon>Elapidae</taxon>
        <taxon>Elapinae</taxon>
        <taxon>Ophiophagus</taxon>
    </lineage>
</organism>
<proteinExistence type="predicted"/>
<evidence type="ECO:0000313" key="1">
    <source>
        <dbReference type="EMBL" id="ETE65514.1"/>
    </source>
</evidence>
<feature type="non-terminal residue" evidence="1">
    <location>
        <position position="1"/>
    </location>
</feature>
<name>V8NTD9_OPHHA</name>
<gene>
    <name evidence="1" type="ORF">L345_08716</name>
</gene>
<dbReference type="Proteomes" id="UP000018936">
    <property type="component" value="Unassembled WGS sequence"/>
</dbReference>
<comment type="caution">
    <text evidence="1">The sequence shown here is derived from an EMBL/GenBank/DDBJ whole genome shotgun (WGS) entry which is preliminary data.</text>
</comment>
<evidence type="ECO:0000313" key="2">
    <source>
        <dbReference type="Proteomes" id="UP000018936"/>
    </source>
</evidence>
<dbReference type="EMBL" id="AZIM01001864">
    <property type="protein sequence ID" value="ETE65514.1"/>
    <property type="molecule type" value="Genomic_DNA"/>
</dbReference>
<feature type="non-terminal residue" evidence="1">
    <location>
        <position position="75"/>
    </location>
</feature>
<keyword evidence="2" id="KW-1185">Reference proteome</keyword>
<reference evidence="1 2" key="1">
    <citation type="journal article" date="2013" name="Proc. Natl. Acad. Sci. U.S.A.">
        <title>The king cobra genome reveals dynamic gene evolution and adaptation in the snake venom system.</title>
        <authorList>
            <person name="Vonk F.J."/>
            <person name="Casewell N.R."/>
            <person name="Henkel C.V."/>
            <person name="Heimberg A.M."/>
            <person name="Jansen H.J."/>
            <person name="McCleary R.J."/>
            <person name="Kerkkamp H.M."/>
            <person name="Vos R.A."/>
            <person name="Guerreiro I."/>
            <person name="Calvete J.J."/>
            <person name="Wuster W."/>
            <person name="Woods A.E."/>
            <person name="Logan J.M."/>
            <person name="Harrison R.A."/>
            <person name="Castoe T.A."/>
            <person name="de Koning A.P."/>
            <person name="Pollock D.D."/>
            <person name="Yandell M."/>
            <person name="Calderon D."/>
            <person name="Renjifo C."/>
            <person name="Currier R.B."/>
            <person name="Salgado D."/>
            <person name="Pla D."/>
            <person name="Sanz L."/>
            <person name="Hyder A.S."/>
            <person name="Ribeiro J.M."/>
            <person name="Arntzen J.W."/>
            <person name="van den Thillart G.E."/>
            <person name="Boetzer M."/>
            <person name="Pirovano W."/>
            <person name="Dirks R.P."/>
            <person name="Spaink H.P."/>
            <person name="Duboule D."/>
            <person name="McGlinn E."/>
            <person name="Kini R.M."/>
            <person name="Richardson M.K."/>
        </authorList>
    </citation>
    <scope>NUCLEOTIDE SEQUENCE</scope>
    <source>
        <tissue evidence="1">Blood</tissue>
    </source>
</reference>